<protein>
    <submittedName>
        <fullName evidence="4">TetR/AcrR family transcriptional regulator</fullName>
    </submittedName>
</protein>
<dbReference type="Gene3D" id="1.10.357.10">
    <property type="entry name" value="Tetracycline Repressor, domain 2"/>
    <property type="match status" value="1"/>
</dbReference>
<dbReference type="PRINTS" id="PR00455">
    <property type="entry name" value="HTHTETR"/>
</dbReference>
<proteinExistence type="predicted"/>
<evidence type="ECO:0000259" key="3">
    <source>
        <dbReference type="PROSITE" id="PS50977"/>
    </source>
</evidence>
<dbReference type="InterPro" id="IPR036271">
    <property type="entry name" value="Tet_transcr_reg_TetR-rel_C_sf"/>
</dbReference>
<dbReference type="InterPro" id="IPR009057">
    <property type="entry name" value="Homeodomain-like_sf"/>
</dbReference>
<dbReference type="SUPFAM" id="SSF48498">
    <property type="entry name" value="Tetracyclin repressor-like, C-terminal domain"/>
    <property type="match status" value="1"/>
</dbReference>
<comment type="caution">
    <text evidence="4">The sequence shown here is derived from an EMBL/GenBank/DDBJ whole genome shotgun (WGS) entry which is preliminary data.</text>
</comment>
<name>A0ABX1WSH4_9BACT</name>
<gene>
    <name evidence="4" type="ORF">ELS83_04410</name>
</gene>
<dbReference type="PANTHER" id="PTHR30328">
    <property type="entry name" value="TRANSCRIPTIONAL REPRESSOR"/>
    <property type="match status" value="1"/>
</dbReference>
<dbReference type="InterPro" id="IPR050109">
    <property type="entry name" value="HTH-type_TetR-like_transc_reg"/>
</dbReference>
<sequence length="213" mass="24758">MILTNWLKKINMREKSEETQKQILDAAKKIFAAKGLAGARMQEIADEAGINKALLHYYYRNKEKLFEQVFEGAIRKLLGPLASFLADDSELFTKIRNLCHHYYNVLIEYPFIPIFVLSEASANPDRFLRLMKFEGVVEAKEKTRMQIQQYINEGKIRPIDPRELLWNIMSLCIFPIVSRPIAVEILYSNDDVSEVLKQRADRVADFVIQSIKM</sequence>
<dbReference type="PROSITE" id="PS50977">
    <property type="entry name" value="HTH_TETR_2"/>
    <property type="match status" value="1"/>
</dbReference>
<dbReference type="Pfam" id="PF00440">
    <property type="entry name" value="TetR_N"/>
    <property type="match status" value="1"/>
</dbReference>
<keyword evidence="5" id="KW-1185">Reference proteome</keyword>
<feature type="domain" description="HTH tetR-type" evidence="3">
    <location>
        <begin position="17"/>
        <end position="77"/>
    </location>
</feature>
<organism evidence="4 5">
    <name type="scientific">Marinifilum caeruleilacunae</name>
    <dbReference type="NCBI Taxonomy" id="2499076"/>
    <lineage>
        <taxon>Bacteria</taxon>
        <taxon>Pseudomonadati</taxon>
        <taxon>Bacteroidota</taxon>
        <taxon>Bacteroidia</taxon>
        <taxon>Marinilabiliales</taxon>
        <taxon>Marinifilaceae</taxon>
    </lineage>
</organism>
<feature type="DNA-binding region" description="H-T-H motif" evidence="2">
    <location>
        <begin position="40"/>
        <end position="59"/>
    </location>
</feature>
<evidence type="ECO:0000313" key="4">
    <source>
        <dbReference type="EMBL" id="NOU59052.1"/>
    </source>
</evidence>
<evidence type="ECO:0000313" key="5">
    <source>
        <dbReference type="Proteomes" id="UP000732105"/>
    </source>
</evidence>
<dbReference type="PANTHER" id="PTHR30328:SF54">
    <property type="entry name" value="HTH-TYPE TRANSCRIPTIONAL REPRESSOR SCO4008"/>
    <property type="match status" value="1"/>
</dbReference>
<keyword evidence="1 2" id="KW-0238">DNA-binding</keyword>
<evidence type="ECO:0000256" key="2">
    <source>
        <dbReference type="PROSITE-ProRule" id="PRU00335"/>
    </source>
</evidence>
<dbReference type="SUPFAM" id="SSF46689">
    <property type="entry name" value="Homeodomain-like"/>
    <property type="match status" value="1"/>
</dbReference>
<dbReference type="EMBL" id="RZNH01000004">
    <property type="protein sequence ID" value="NOU59052.1"/>
    <property type="molecule type" value="Genomic_DNA"/>
</dbReference>
<dbReference type="InterPro" id="IPR001647">
    <property type="entry name" value="HTH_TetR"/>
</dbReference>
<dbReference type="Proteomes" id="UP000732105">
    <property type="component" value="Unassembled WGS sequence"/>
</dbReference>
<accession>A0ABX1WSH4</accession>
<evidence type="ECO:0000256" key="1">
    <source>
        <dbReference type="ARBA" id="ARBA00023125"/>
    </source>
</evidence>
<reference evidence="4 5" key="1">
    <citation type="submission" date="2018-12" db="EMBL/GenBank/DDBJ databases">
        <title>Marinifilum JC070 sp. nov., a marine bacterium isolated from Yongle Blue Hole in the South China Sea.</title>
        <authorList>
            <person name="Fu T."/>
        </authorList>
    </citation>
    <scope>NUCLEOTIDE SEQUENCE [LARGE SCALE GENOMIC DNA]</scope>
    <source>
        <strain evidence="4 5">JC070</strain>
    </source>
</reference>